<dbReference type="GO" id="GO:0005634">
    <property type="term" value="C:nucleus"/>
    <property type="evidence" value="ECO:0007669"/>
    <property type="project" value="UniProtKB-SubCell"/>
</dbReference>
<protein>
    <recommendedName>
        <fullName evidence="6">Zn(2)-C6 fungal-type domain-containing protein</fullName>
    </recommendedName>
</protein>
<feature type="domain" description="Zn(2)-C6 fungal-type" evidence="6">
    <location>
        <begin position="46"/>
        <end position="76"/>
    </location>
</feature>
<evidence type="ECO:0000256" key="1">
    <source>
        <dbReference type="ARBA" id="ARBA00004123"/>
    </source>
</evidence>
<dbReference type="PROSITE" id="PS00463">
    <property type="entry name" value="ZN2_CY6_FUNGAL_1"/>
    <property type="match status" value="1"/>
</dbReference>
<dbReference type="AlphaFoldDB" id="A0AAN6N9R4"/>
<proteinExistence type="predicted"/>
<dbReference type="GO" id="GO:0008270">
    <property type="term" value="F:zinc ion binding"/>
    <property type="evidence" value="ECO:0007669"/>
    <property type="project" value="InterPro"/>
</dbReference>
<dbReference type="SUPFAM" id="SSF57701">
    <property type="entry name" value="Zn2/Cys6 DNA-binding domain"/>
    <property type="match status" value="1"/>
</dbReference>
<evidence type="ECO:0000256" key="2">
    <source>
        <dbReference type="ARBA" id="ARBA00022723"/>
    </source>
</evidence>
<dbReference type="SMART" id="SM00066">
    <property type="entry name" value="GAL4"/>
    <property type="match status" value="1"/>
</dbReference>
<dbReference type="CDD" id="cd00067">
    <property type="entry name" value="GAL4"/>
    <property type="match status" value="1"/>
</dbReference>
<dbReference type="GO" id="GO:0003677">
    <property type="term" value="F:DNA binding"/>
    <property type="evidence" value="ECO:0007669"/>
    <property type="project" value="UniProtKB-KW"/>
</dbReference>
<sequence length="799" mass="88297">MAPPHAYKPIQPAPFKRDKVGASSGSNSGAGSSDRQTRRLKAVTQACQTCRRYKARCDGARPRCGGCVAKGKSCGYEGEEGQSRQAAMKSRLEALEKLVSALQAKPPDEAEQLLQRIRTADDIISLASSDGDESRSIVASNNGSGGPSLSGSAGSAAASTDSSCGVSNTTISRILDGESSENISGVTAVPLATSPQRLRVDASAYLIRLIIPSAQSTKAAIQSFFSSSGKLFHVFSPRQVEQSYKSVFSLDGLPNTTQKVAICCLCCVAAIGIQYNAADFDKGSEEIFYDVARHFFVDVVEDRPLDAIKVCTLLAMYNIMNKATVALAFVEIGLSMSRRHSLHMEYYRSPDLSAEEWVDYRRTWRTLLFFSSWLTSTLGYISGNDAAAFQKLVPLVELEIDHSSEVGDIVQTEMTKISLLKSEILRMHLAFKELTTLAMDSIMKDLQDWYGKLPAQMHLANLGRQDLPDQVRRSIFHVHLLYLGAIMLLYRRIASQFVKQYQADEQRDLLNKPREKMLLNHAQQGVIAAKHSARILGLLLAERGIFKRCWLVIFQAHTSCVVILHSVAQKQLHNLSPSDWADDLKQAQLCLDTLEFCGTIDPVALRFHVRLSGIFLTLAAFVPGGPNAMRRTEEWVSLPPDFPPLSPGEGIPSEFNPNYEFTANGEQVPPPLTQDEPPPGYLLTIPPDADPQKVNLSFSLLLALCRPWGDPDTKNPSEYNIRDGWRQDPTRFEHTHLIQQLEWDFEGTLPFRWDTGGLEQKFPDTGVSAVSPNRFLGSEEPSGWASVSTVEVMDDYDGR</sequence>
<evidence type="ECO:0000313" key="7">
    <source>
        <dbReference type="EMBL" id="KAK3941039.1"/>
    </source>
</evidence>
<evidence type="ECO:0000256" key="5">
    <source>
        <dbReference type="SAM" id="MobiDB-lite"/>
    </source>
</evidence>
<dbReference type="EMBL" id="MU853788">
    <property type="protein sequence ID" value="KAK3941039.1"/>
    <property type="molecule type" value="Genomic_DNA"/>
</dbReference>
<dbReference type="CDD" id="cd12148">
    <property type="entry name" value="fungal_TF_MHR"/>
    <property type="match status" value="1"/>
</dbReference>
<keyword evidence="3" id="KW-0238">DNA-binding</keyword>
<dbReference type="InterPro" id="IPR050987">
    <property type="entry name" value="AtrR-like"/>
</dbReference>
<keyword evidence="8" id="KW-1185">Reference proteome</keyword>
<evidence type="ECO:0000313" key="8">
    <source>
        <dbReference type="Proteomes" id="UP001303473"/>
    </source>
</evidence>
<dbReference type="Proteomes" id="UP001303473">
    <property type="component" value="Unassembled WGS sequence"/>
</dbReference>
<feature type="region of interest" description="Disordered" evidence="5">
    <location>
        <begin position="133"/>
        <end position="166"/>
    </location>
</feature>
<feature type="compositionally biased region" description="Low complexity" evidence="5">
    <location>
        <begin position="149"/>
        <end position="163"/>
    </location>
</feature>
<comment type="subcellular location">
    <subcellularLocation>
        <location evidence="1">Nucleus</location>
    </subcellularLocation>
</comment>
<evidence type="ECO:0000259" key="6">
    <source>
        <dbReference type="PROSITE" id="PS50048"/>
    </source>
</evidence>
<keyword evidence="2" id="KW-0479">Metal-binding</keyword>
<comment type="caution">
    <text evidence="7">The sequence shown here is derived from an EMBL/GenBank/DDBJ whole genome shotgun (WGS) entry which is preliminary data.</text>
</comment>
<dbReference type="PANTHER" id="PTHR46910:SF3">
    <property type="entry name" value="HALOTOLERANCE PROTEIN 9-RELATED"/>
    <property type="match status" value="1"/>
</dbReference>
<dbReference type="InterPro" id="IPR001138">
    <property type="entry name" value="Zn2Cys6_DnaBD"/>
</dbReference>
<accession>A0AAN6N9R4</accession>
<reference evidence="8" key="1">
    <citation type="journal article" date="2023" name="Mol. Phylogenet. Evol.">
        <title>Genome-scale phylogeny and comparative genomics of the fungal order Sordariales.</title>
        <authorList>
            <person name="Hensen N."/>
            <person name="Bonometti L."/>
            <person name="Westerberg I."/>
            <person name="Brannstrom I.O."/>
            <person name="Guillou S."/>
            <person name="Cros-Aarteil S."/>
            <person name="Calhoun S."/>
            <person name="Haridas S."/>
            <person name="Kuo A."/>
            <person name="Mondo S."/>
            <person name="Pangilinan J."/>
            <person name="Riley R."/>
            <person name="LaButti K."/>
            <person name="Andreopoulos B."/>
            <person name="Lipzen A."/>
            <person name="Chen C."/>
            <person name="Yan M."/>
            <person name="Daum C."/>
            <person name="Ng V."/>
            <person name="Clum A."/>
            <person name="Steindorff A."/>
            <person name="Ohm R.A."/>
            <person name="Martin F."/>
            <person name="Silar P."/>
            <person name="Natvig D.O."/>
            <person name="Lalanne C."/>
            <person name="Gautier V."/>
            <person name="Ament-Velasquez S.L."/>
            <person name="Kruys A."/>
            <person name="Hutchinson M.I."/>
            <person name="Powell A.J."/>
            <person name="Barry K."/>
            <person name="Miller A.N."/>
            <person name="Grigoriev I.V."/>
            <person name="Debuchy R."/>
            <person name="Gladieux P."/>
            <person name="Hiltunen Thoren M."/>
            <person name="Johannesson H."/>
        </authorList>
    </citation>
    <scope>NUCLEOTIDE SEQUENCE [LARGE SCALE GENOMIC DNA]</scope>
    <source>
        <strain evidence="8">CBS 340.73</strain>
    </source>
</reference>
<evidence type="ECO:0000256" key="4">
    <source>
        <dbReference type="ARBA" id="ARBA00023242"/>
    </source>
</evidence>
<dbReference type="PROSITE" id="PS50048">
    <property type="entry name" value="ZN2_CY6_FUNGAL_2"/>
    <property type="match status" value="1"/>
</dbReference>
<dbReference type="InterPro" id="IPR036864">
    <property type="entry name" value="Zn2-C6_fun-type_DNA-bd_sf"/>
</dbReference>
<feature type="region of interest" description="Disordered" evidence="5">
    <location>
        <begin position="1"/>
        <end position="38"/>
    </location>
</feature>
<gene>
    <name evidence="7" type="ORF">QBC46DRAFT_111363</name>
</gene>
<dbReference type="Pfam" id="PF00172">
    <property type="entry name" value="Zn_clus"/>
    <property type="match status" value="1"/>
</dbReference>
<dbReference type="Gene3D" id="4.10.240.10">
    <property type="entry name" value="Zn(2)-C6 fungal-type DNA-binding domain"/>
    <property type="match status" value="1"/>
</dbReference>
<keyword evidence="4" id="KW-0539">Nucleus</keyword>
<dbReference type="PANTHER" id="PTHR46910">
    <property type="entry name" value="TRANSCRIPTION FACTOR PDR1"/>
    <property type="match status" value="1"/>
</dbReference>
<evidence type="ECO:0000256" key="3">
    <source>
        <dbReference type="ARBA" id="ARBA00023125"/>
    </source>
</evidence>
<feature type="compositionally biased region" description="Low complexity" evidence="5">
    <location>
        <begin position="21"/>
        <end position="33"/>
    </location>
</feature>
<dbReference type="GO" id="GO:0000981">
    <property type="term" value="F:DNA-binding transcription factor activity, RNA polymerase II-specific"/>
    <property type="evidence" value="ECO:0007669"/>
    <property type="project" value="InterPro"/>
</dbReference>
<name>A0AAN6N9R4_9PEZI</name>
<organism evidence="7 8">
    <name type="scientific">Diplogelasinospora grovesii</name>
    <dbReference type="NCBI Taxonomy" id="303347"/>
    <lineage>
        <taxon>Eukaryota</taxon>
        <taxon>Fungi</taxon>
        <taxon>Dikarya</taxon>
        <taxon>Ascomycota</taxon>
        <taxon>Pezizomycotina</taxon>
        <taxon>Sordariomycetes</taxon>
        <taxon>Sordariomycetidae</taxon>
        <taxon>Sordariales</taxon>
        <taxon>Diplogelasinosporaceae</taxon>
        <taxon>Diplogelasinospora</taxon>
    </lineage>
</organism>